<accession>A0A0M9GPT1</accession>
<dbReference type="AlphaFoldDB" id="A0A0M9GPT1"/>
<evidence type="ECO:0000256" key="1">
    <source>
        <dbReference type="SAM" id="Phobius"/>
    </source>
</evidence>
<dbReference type="RefSeq" id="WP_053997405.1">
    <property type="nucleotide sequence ID" value="NZ_JXMU01000001.1"/>
</dbReference>
<keyword evidence="1" id="KW-0472">Membrane</keyword>
<sequence length="62" mass="6537">MLSTLITAVGLVLVIEGLLYGVFPSLAKKLGEFLIATPRNDIQIAGIALALVGLVIVWFARG</sequence>
<evidence type="ECO:0000313" key="2">
    <source>
        <dbReference type="EMBL" id="KPB02843.1"/>
    </source>
</evidence>
<dbReference type="STRING" id="1514904.SU32_00775"/>
<dbReference type="EMBL" id="JXMU01000001">
    <property type="protein sequence ID" value="KPB02843.1"/>
    <property type="molecule type" value="Genomic_DNA"/>
</dbReference>
<evidence type="ECO:0000313" key="3">
    <source>
        <dbReference type="Proteomes" id="UP000038011"/>
    </source>
</evidence>
<keyword evidence="1" id="KW-0812">Transmembrane</keyword>
<protein>
    <submittedName>
        <fullName evidence="2">Membrane protein</fullName>
    </submittedName>
</protein>
<dbReference type="Pfam" id="PF09838">
    <property type="entry name" value="DUF2065"/>
    <property type="match status" value="1"/>
</dbReference>
<feature type="transmembrane region" description="Helical" evidence="1">
    <location>
        <begin position="43"/>
        <end position="60"/>
    </location>
</feature>
<dbReference type="OrthoDB" id="9815199at2"/>
<comment type="caution">
    <text evidence="2">The sequence shown here is derived from an EMBL/GenBank/DDBJ whole genome shotgun (WGS) entry which is preliminary data.</text>
</comment>
<gene>
    <name evidence="2" type="ORF">SU32_00775</name>
</gene>
<reference evidence="2 3" key="1">
    <citation type="submission" date="2015-01" db="EMBL/GenBank/DDBJ databases">
        <title>Ahrensia donghaiensis sp. nov., a novel dimethylsulphoniopropionate-cleavage bacterium isolated from seawater and emended descriptions of the genus Ahrensia and Ahrensia kielensis.</title>
        <authorList>
            <person name="Liu J."/>
        </authorList>
    </citation>
    <scope>NUCLEOTIDE SEQUENCE [LARGE SCALE GENOMIC DNA]</scope>
    <source>
        <strain evidence="2 3">LZD062</strain>
    </source>
</reference>
<proteinExistence type="predicted"/>
<keyword evidence="1" id="KW-1133">Transmembrane helix</keyword>
<keyword evidence="3" id="KW-1185">Reference proteome</keyword>
<dbReference type="Proteomes" id="UP000038011">
    <property type="component" value="Unassembled WGS sequence"/>
</dbReference>
<dbReference type="InterPro" id="IPR019201">
    <property type="entry name" value="DUF2065"/>
</dbReference>
<dbReference type="PATRIC" id="fig|1514904.3.peg.158"/>
<name>A0A0M9GPT1_9HYPH</name>
<organism evidence="2 3">
    <name type="scientific">Ahrensia marina</name>
    <dbReference type="NCBI Taxonomy" id="1514904"/>
    <lineage>
        <taxon>Bacteria</taxon>
        <taxon>Pseudomonadati</taxon>
        <taxon>Pseudomonadota</taxon>
        <taxon>Alphaproteobacteria</taxon>
        <taxon>Hyphomicrobiales</taxon>
        <taxon>Ahrensiaceae</taxon>
        <taxon>Ahrensia</taxon>
    </lineage>
</organism>